<gene>
    <name evidence="1" type="ORF">HDF12_002011</name>
</gene>
<organism evidence="1 2">
    <name type="scientific">Tunturiibacter lichenicola</name>
    <dbReference type="NCBI Taxonomy" id="2051959"/>
    <lineage>
        <taxon>Bacteria</taxon>
        <taxon>Pseudomonadati</taxon>
        <taxon>Acidobacteriota</taxon>
        <taxon>Terriglobia</taxon>
        <taxon>Terriglobales</taxon>
        <taxon>Acidobacteriaceae</taxon>
        <taxon>Tunturiibacter</taxon>
    </lineage>
</organism>
<dbReference type="Proteomes" id="UP000534186">
    <property type="component" value="Unassembled WGS sequence"/>
</dbReference>
<name>A0A7Y9NLM3_9BACT</name>
<comment type="caution">
    <text evidence="1">The sequence shown here is derived from an EMBL/GenBank/DDBJ whole genome shotgun (WGS) entry which is preliminary data.</text>
</comment>
<proteinExistence type="predicted"/>
<accession>A0A7Y9NLM3</accession>
<reference evidence="1 2" key="1">
    <citation type="submission" date="2020-07" db="EMBL/GenBank/DDBJ databases">
        <title>Genomic Encyclopedia of Type Strains, Phase IV (KMG-V): Genome sequencing to study the core and pangenomes of soil and plant-associated prokaryotes.</title>
        <authorList>
            <person name="Whitman W."/>
        </authorList>
    </citation>
    <scope>NUCLEOTIDE SEQUENCE [LARGE SCALE GENOMIC DNA]</scope>
    <source>
        <strain evidence="1 2">M8UP30</strain>
    </source>
</reference>
<evidence type="ECO:0000313" key="1">
    <source>
        <dbReference type="EMBL" id="NYF51646.1"/>
    </source>
</evidence>
<protein>
    <submittedName>
        <fullName evidence="1">Uncharacterized protein</fullName>
    </submittedName>
</protein>
<sequence>MRWIDAKQLSTWASERIDARSALPRLVGQLIRASVTDVTAFRFPSGDSAQIQGWDGQLVARPEGAFRTYIPEGSSVWEWGVAESPGTKAQSDWKKRKKDPGDGINQAETTFVFVTPQTWPKSSTWVAKKKKEGSPWKDIRIIDGVALEEWCELCPAASATFARENGFAPKEDVQDIDEFWESYASHFNPNLTEAVLLAGRGEQSQALLQTLSTATGIHRYRGDSLDEVLAFVAAVIRSASDSEREYLRARTLVVQSENAARLLKARPNLIFAMRGEGVRYGGLLDDRCVIVPIGRDSTKQSSAIALIRPLVHEMSEALCTMGIAEDKALKLAYGCGRSVSILARTIASADSERPTWRNSRHLIPAFLAGAWDQSSEADKAAVLALSGFPTYDDLESSLRAFLALPDAPLETVGAVWAVRAPVDMFVHVAHLITNTDWVRLKETAKKVLSEIDPSLELPPGERAYARLRNKVLTHSLWLRDGITTTLLILAALGVENDTLINGGSPQDFVNQLVADIPGLRDDYRVIASLSAQLPMLMEASPVPLFSALEHLLEGDGMKLKPIFRDTKDQNWLFGSSPHTGLLWALEVAGQDPQLLPRAADILARLAEIDPGGTYSNRPLNSLRALFLTWKPLTNASHEFRLAVIDTLVAAHPEIGWKLLLALMPKILDTGVQSVSPHFRDAGASERETLTWAILYKTITAIVSLAVRLAGTDPMRWESVLDSLGSLLPSDRQLVIAAFSKSVSLMHEQDKQRLWQHLADFVRRHKTYAGADWSLPSEELAPLERILKEIAPKDSEMQDQYLFKEVFPDIPGVEPENLLTRTEELRKEVVARILQDGGVGRVIQFSSDVEAPRYVGAAFGLVGQDMATVMNGVLAKNDSGKPDLGFSGAASSTAYQRFGENWADLIRAEFGQGKLTESQLQELIEWWPHNRFTWEWIAGFGDDARKHFWERRRAWGIQATGKDFDDAIDNYLEAERPEFVIDALYQRANEISTSNLIRLLEEFEKRFAQNPKLLNDNVLDFKMKFIFKALQSRDDTSLEVVAGWEYRYLPLLRESWSTSDPNSALDRYLVRSPEFFVQVISHVFRGKADRGEPTEDISSQMRARARTSLTLLESFTTIPGGDGASIDPLALDAWVEEARRLAKAADRLAIAEQYIGKMLCHALPDPEDKVWPHQAIRDGLETWKSHEIERGIVIGKLNSRGVTRRAPLDGGKQERALAGSLREDALKVNAWPRTKLMLIGLAEHWEHSAEREDQRVEEMRLRE</sequence>
<dbReference type="EMBL" id="JACCCV010000001">
    <property type="protein sequence ID" value="NYF51646.1"/>
    <property type="molecule type" value="Genomic_DNA"/>
</dbReference>
<evidence type="ECO:0000313" key="2">
    <source>
        <dbReference type="Proteomes" id="UP000534186"/>
    </source>
</evidence>
<dbReference type="AlphaFoldDB" id="A0A7Y9NLM3"/>